<name>A0ABW8YE23_9FLAO</name>
<organism evidence="1 2">
    <name type="scientific">Flavobacterium rhizophilum</name>
    <dbReference type="NCBI Taxonomy" id="3163296"/>
    <lineage>
        <taxon>Bacteria</taxon>
        <taxon>Pseudomonadati</taxon>
        <taxon>Bacteroidota</taxon>
        <taxon>Flavobacteriia</taxon>
        <taxon>Flavobacteriales</taxon>
        <taxon>Flavobacteriaceae</taxon>
        <taxon>Flavobacterium</taxon>
    </lineage>
</organism>
<dbReference type="EMBL" id="JBELQB010000006">
    <property type="protein sequence ID" value="MFL9837727.1"/>
    <property type="molecule type" value="Genomic_DNA"/>
</dbReference>
<accession>A0ABW8YE23</accession>
<keyword evidence="2" id="KW-1185">Reference proteome</keyword>
<evidence type="ECO:0000313" key="2">
    <source>
        <dbReference type="Proteomes" id="UP001629059"/>
    </source>
</evidence>
<sequence>MRHLYLLMLLFPLALFSQSIKIKKDILLFDKTDVAILKELGGDEYEFSTLNGTKQFTVKYLGLSEGTTVLYQWLTVKSADGSKTSEIPYEVLQTSFNSTKIIVRLLSEKYGLIDMKGINQQKLQEFFDTPRENLSERYTKAVVIAKEEAKVAQEQYAAKVGAVRPFVKNDGTVVSGGSNGTKIIGKVAPISNYTFMGNNGPIEVYDLDGILVASAELVDNVDNDLNVTLFNDNKFSYRAKRRYTATDNNLFLTQLVEELVARDITLGHQAKSYRNRLHNEKVALAKERSGNLYNIKGYAIDDKGKKYIGTLTALFEKLDVNQTGDNQVVDAIDNYGKKVTVSYKNEKGRDRSTTLTASDGTRFCVINSDGSETCFIGMKVKGDAMKKLSNAMSLGFNNAYFYQLVYEANGNQVLKDPIEEDVYVIKLKDAKQGQMIDARNNDKLSAELAEYLSGCKELSREIDTGVFDLKTQQNLIQIVDEYNECK</sequence>
<protein>
    <submittedName>
        <fullName evidence="1">Uncharacterized protein</fullName>
    </submittedName>
</protein>
<gene>
    <name evidence="1" type="ORF">ABS768_09480</name>
</gene>
<evidence type="ECO:0000313" key="1">
    <source>
        <dbReference type="EMBL" id="MFL9837727.1"/>
    </source>
</evidence>
<dbReference type="Proteomes" id="UP001629059">
    <property type="component" value="Unassembled WGS sequence"/>
</dbReference>
<dbReference type="RefSeq" id="WP_408074730.1">
    <property type="nucleotide sequence ID" value="NZ_JBELQB010000006.1"/>
</dbReference>
<proteinExistence type="predicted"/>
<comment type="caution">
    <text evidence="1">The sequence shown here is derived from an EMBL/GenBank/DDBJ whole genome shotgun (WGS) entry which is preliminary data.</text>
</comment>
<reference evidence="1 2" key="1">
    <citation type="submission" date="2024-06" db="EMBL/GenBank/DDBJ databases">
        <authorList>
            <person name="Kaempfer P."/>
            <person name="Viver T."/>
        </authorList>
    </citation>
    <scope>NUCLEOTIDE SEQUENCE [LARGE SCALE GENOMIC DNA]</scope>
    <source>
        <strain evidence="1 2">ST-75</strain>
    </source>
</reference>